<keyword evidence="1" id="KW-1133">Transmembrane helix</keyword>
<organism evidence="3 4">
    <name type="scientific">Candidatus Pantoea multigeneris</name>
    <dbReference type="NCBI Taxonomy" id="2608357"/>
    <lineage>
        <taxon>Bacteria</taxon>
        <taxon>Pseudomonadati</taxon>
        <taxon>Pseudomonadota</taxon>
        <taxon>Gammaproteobacteria</taxon>
        <taxon>Enterobacterales</taxon>
        <taxon>Erwiniaceae</taxon>
        <taxon>Pantoea</taxon>
    </lineage>
</organism>
<reference evidence="3 4" key="1">
    <citation type="journal article" date="2019" name="bioRxiv">
        <title>Bacteria contribute to plant secondary compound degradation in a generalist herbivore system.</title>
        <authorList>
            <person name="Francoeur C.B."/>
            <person name="Khadempour L."/>
            <person name="Moreira-Soto R.D."/>
            <person name="Gotting K."/>
            <person name="Book A.J."/>
            <person name="Pinto-Tomas A.A."/>
            <person name="Keefover-Ring K."/>
            <person name="Currie C.R."/>
        </authorList>
    </citation>
    <scope>NUCLEOTIDE SEQUENCE [LARGE SCALE GENOMIC DNA]</scope>
    <source>
        <strain evidence="3">Acro-835</strain>
    </source>
</reference>
<dbReference type="Pfam" id="PF00899">
    <property type="entry name" value="ThiF"/>
    <property type="match status" value="1"/>
</dbReference>
<dbReference type="Gene3D" id="3.40.250.10">
    <property type="entry name" value="Rhodanese-like domain"/>
    <property type="match status" value="1"/>
</dbReference>
<dbReference type="RefSeq" id="WP_167014727.1">
    <property type="nucleotide sequence ID" value="NZ_VWXF01000004.1"/>
</dbReference>
<gene>
    <name evidence="3" type="ORF">F3J40_11485</name>
</gene>
<dbReference type="InterPro" id="IPR045886">
    <property type="entry name" value="ThiF/MoeB/HesA"/>
</dbReference>
<evidence type="ECO:0000256" key="1">
    <source>
        <dbReference type="SAM" id="Phobius"/>
    </source>
</evidence>
<dbReference type="InterPro" id="IPR001763">
    <property type="entry name" value="Rhodanese-like_dom"/>
</dbReference>
<dbReference type="Proteomes" id="UP001515683">
    <property type="component" value="Unassembled WGS sequence"/>
</dbReference>
<dbReference type="InterPro" id="IPR036873">
    <property type="entry name" value="Rhodanese-like_dom_sf"/>
</dbReference>
<keyword evidence="1" id="KW-0812">Transmembrane</keyword>
<dbReference type="SUPFAM" id="SSF69572">
    <property type="entry name" value="Activating enzymes of the ubiquitin-like proteins"/>
    <property type="match status" value="1"/>
</dbReference>
<dbReference type="PANTHER" id="PTHR10953:SF240">
    <property type="entry name" value="SULFUR CARRIER PROTEIN THIS ADENYLYLTRANSFERASE"/>
    <property type="match status" value="1"/>
</dbReference>
<dbReference type="CDD" id="cd00757">
    <property type="entry name" value="ThiF_MoeB_HesA_family"/>
    <property type="match status" value="1"/>
</dbReference>
<dbReference type="InterPro" id="IPR035985">
    <property type="entry name" value="Ubiquitin-activating_enz"/>
</dbReference>
<sequence>MSHARYQRQVMLEEVGDAGQQKLAQARILIVGAGGLGSSLLPLLAGAGVGFIRLYDNDVVEEHNLHRQNLFTLADIGQPKALCAQRAVAERNPDVVVEAVIKPLLPGNVAEALVDIDLALDAADNFAVTYPLSDACQALGIPLISASVLGRQGYVGGFCGSAPGYRALFPRLPAAAANCNTAGVMGPAVATLGAMQAQMALSVLLELQPSPLGSLINCDFANWHFRKFRFDQAEEPLEPGVPFIDSSMLMEGDCIVELRSEQEAPQSIQAQVLRILPRDLAGWQPPHDRRIVFVCASGIRAAQAAMTLERRGFSQLAIVAANRLDSACGIE</sequence>
<comment type="caution">
    <text evidence="3">The sequence shown here is derived from an EMBL/GenBank/DDBJ whole genome shotgun (WGS) entry which is preliminary data.</text>
</comment>
<proteinExistence type="predicted"/>
<keyword evidence="4" id="KW-1185">Reference proteome</keyword>
<evidence type="ECO:0000259" key="2">
    <source>
        <dbReference type="PROSITE" id="PS50206"/>
    </source>
</evidence>
<dbReference type="InterPro" id="IPR000594">
    <property type="entry name" value="ThiF_NAD_FAD-bd"/>
</dbReference>
<protein>
    <submittedName>
        <fullName evidence="3">HesA/MoeB/ThiF family protein</fullName>
    </submittedName>
</protein>
<evidence type="ECO:0000313" key="3">
    <source>
        <dbReference type="EMBL" id="NIF22220.1"/>
    </source>
</evidence>
<accession>A0ABX0RA22</accession>
<feature type="domain" description="Rhodanese" evidence="2">
    <location>
        <begin position="276"/>
        <end position="326"/>
    </location>
</feature>
<dbReference type="PROSITE" id="PS50206">
    <property type="entry name" value="RHODANESE_3"/>
    <property type="match status" value="1"/>
</dbReference>
<evidence type="ECO:0000313" key="4">
    <source>
        <dbReference type="Proteomes" id="UP001515683"/>
    </source>
</evidence>
<keyword evidence="1" id="KW-0472">Membrane</keyword>
<feature type="transmembrane region" description="Helical" evidence="1">
    <location>
        <begin position="28"/>
        <end position="55"/>
    </location>
</feature>
<name>A0ABX0RA22_9GAMM</name>
<dbReference type="PANTHER" id="PTHR10953">
    <property type="entry name" value="UBIQUITIN-ACTIVATING ENZYME E1"/>
    <property type="match status" value="1"/>
</dbReference>
<dbReference type="EMBL" id="VWXF01000004">
    <property type="protein sequence ID" value="NIF22220.1"/>
    <property type="molecule type" value="Genomic_DNA"/>
</dbReference>
<dbReference type="Gene3D" id="3.40.50.720">
    <property type="entry name" value="NAD(P)-binding Rossmann-like Domain"/>
    <property type="match status" value="1"/>
</dbReference>
<dbReference type="CDD" id="cd00158">
    <property type="entry name" value="RHOD"/>
    <property type="match status" value="1"/>
</dbReference>